<evidence type="ECO:0000256" key="1">
    <source>
        <dbReference type="ARBA" id="ARBA00010088"/>
    </source>
</evidence>
<evidence type="ECO:0000256" key="3">
    <source>
        <dbReference type="SAM" id="SignalP"/>
    </source>
</evidence>
<organism evidence="5 6">
    <name type="scientific">Pseudopithomyces chartarum</name>
    <dbReference type="NCBI Taxonomy" id="1892770"/>
    <lineage>
        <taxon>Eukaryota</taxon>
        <taxon>Fungi</taxon>
        <taxon>Dikarya</taxon>
        <taxon>Ascomycota</taxon>
        <taxon>Pezizomycotina</taxon>
        <taxon>Dothideomycetes</taxon>
        <taxon>Pleosporomycetidae</taxon>
        <taxon>Pleosporales</taxon>
        <taxon>Massarineae</taxon>
        <taxon>Didymosphaeriaceae</taxon>
        <taxon>Pseudopithomyces</taxon>
    </lineage>
</organism>
<evidence type="ECO:0000313" key="6">
    <source>
        <dbReference type="Proteomes" id="UP001280581"/>
    </source>
</evidence>
<sequence length="543" mass="59657">MLQRGFLANASLFLAYTEAAVLPLAPSRGRPRRTQKHVASWATFDDVIPSPELKWIDCIGPDRQCAKLTVPLDYENPHAGTTDIAFVRYLFSEDAEDILFNPGGPGSTGIPFAGPMGPGEAWAKRWGYNFVAFDPRGVGQTGPDFFCLPTNNSASPPPSRTNGELGDLTEIWKYKLEYLKKCSEANAHNNARYIGTSAVVQDLIHFTELQAAARGKDPKLASINYFGISYGTIIGQTLAAMYPKRLRRVLLNGNVHGPSHYKGWIPNQYDDLSHAISLFTKLCFEAKGEHCALSQGAKSIETVKRRFEKAVNMLEKQLVEICGQPFGSDEFFQVVQSSLYSPKTFTDIDKYASLILSNETSTFTCSTTTTDKVKDLNRSQNALLLITAADIAGRYPWRGYEEWKAAADSLYTRVPHFAEYYATRNGLTGLIDLIPPTSQIFPGFETTNTSTPILFVSSSGDPVTPVGSAREMSRLFPGSGLLVVDIPGHPYKDLFSQCGEKIISEYWNSGVVPAEETWCETSVSAGTYFPGPAVAVNLTLLGE</sequence>
<reference evidence="5 6" key="1">
    <citation type="submission" date="2021-02" db="EMBL/GenBank/DDBJ databases">
        <title>Genome assembly of Pseudopithomyces chartarum.</title>
        <authorList>
            <person name="Jauregui R."/>
            <person name="Singh J."/>
            <person name="Voisey C."/>
        </authorList>
    </citation>
    <scope>NUCLEOTIDE SEQUENCE [LARGE SCALE GENOMIC DNA]</scope>
    <source>
        <strain evidence="5 6">AGR01</strain>
    </source>
</reference>
<dbReference type="PANTHER" id="PTHR43248">
    <property type="entry name" value="2-SUCCINYL-6-HYDROXY-2,4-CYCLOHEXADIENE-1-CARBOXYLATE SYNTHASE"/>
    <property type="match status" value="1"/>
</dbReference>
<proteinExistence type="inferred from homology"/>
<evidence type="ECO:0000259" key="4">
    <source>
        <dbReference type="Pfam" id="PF08386"/>
    </source>
</evidence>
<feature type="domain" description="Peptidase S33 tripeptidyl aminopeptidase-like C-terminal" evidence="4">
    <location>
        <begin position="445"/>
        <end position="519"/>
    </location>
</feature>
<feature type="chain" id="PRO_5043019409" description="Peptidase S33 tripeptidyl aminopeptidase-like C-terminal domain-containing protein" evidence="3">
    <location>
        <begin position="20"/>
        <end position="543"/>
    </location>
</feature>
<evidence type="ECO:0000313" key="5">
    <source>
        <dbReference type="EMBL" id="KAK3215060.1"/>
    </source>
</evidence>
<dbReference type="EMBL" id="WVTA01000003">
    <property type="protein sequence ID" value="KAK3215060.1"/>
    <property type="molecule type" value="Genomic_DNA"/>
</dbReference>
<keyword evidence="3" id="KW-0732">Signal</keyword>
<dbReference type="AlphaFoldDB" id="A0AAN6RIZ9"/>
<gene>
    <name evidence="5" type="ORF">GRF29_19g2081045</name>
</gene>
<dbReference type="InterPro" id="IPR029058">
    <property type="entry name" value="AB_hydrolase_fold"/>
</dbReference>
<dbReference type="PANTHER" id="PTHR43248:SF25">
    <property type="entry name" value="AB HYDROLASE-1 DOMAIN-CONTAINING PROTEIN-RELATED"/>
    <property type="match status" value="1"/>
</dbReference>
<dbReference type="Pfam" id="PF08386">
    <property type="entry name" value="Abhydrolase_4"/>
    <property type="match status" value="1"/>
</dbReference>
<evidence type="ECO:0000256" key="2">
    <source>
        <dbReference type="ARBA" id="ARBA00022801"/>
    </source>
</evidence>
<accession>A0AAN6RIZ9</accession>
<feature type="signal peptide" evidence="3">
    <location>
        <begin position="1"/>
        <end position="19"/>
    </location>
</feature>
<dbReference type="Proteomes" id="UP001280581">
    <property type="component" value="Unassembled WGS sequence"/>
</dbReference>
<dbReference type="GO" id="GO:0016787">
    <property type="term" value="F:hydrolase activity"/>
    <property type="evidence" value="ECO:0007669"/>
    <property type="project" value="UniProtKB-KW"/>
</dbReference>
<dbReference type="InterPro" id="IPR013595">
    <property type="entry name" value="Pept_S33_TAP-like_C"/>
</dbReference>
<keyword evidence="2" id="KW-0378">Hydrolase</keyword>
<comment type="similarity">
    <text evidence="1">Belongs to the peptidase S33 family.</text>
</comment>
<dbReference type="InterPro" id="IPR051601">
    <property type="entry name" value="Serine_prot/Carboxylest_S33"/>
</dbReference>
<name>A0AAN6RIZ9_9PLEO</name>
<protein>
    <recommendedName>
        <fullName evidence="4">Peptidase S33 tripeptidyl aminopeptidase-like C-terminal domain-containing protein</fullName>
    </recommendedName>
</protein>
<dbReference type="SUPFAM" id="SSF53474">
    <property type="entry name" value="alpha/beta-Hydrolases"/>
    <property type="match status" value="1"/>
</dbReference>
<dbReference type="Gene3D" id="3.40.50.1820">
    <property type="entry name" value="alpha/beta hydrolase"/>
    <property type="match status" value="1"/>
</dbReference>
<comment type="caution">
    <text evidence="5">The sequence shown here is derived from an EMBL/GenBank/DDBJ whole genome shotgun (WGS) entry which is preliminary data.</text>
</comment>
<keyword evidence="6" id="KW-1185">Reference proteome</keyword>